<dbReference type="Gene3D" id="3.90.1150.10">
    <property type="entry name" value="Aspartate Aminotransferase, domain 1"/>
    <property type="match status" value="1"/>
</dbReference>
<dbReference type="Gene3D" id="3.40.640.10">
    <property type="entry name" value="Type I PLP-dependent aspartate aminotransferase-like (Major domain)"/>
    <property type="match status" value="1"/>
</dbReference>
<evidence type="ECO:0000256" key="2">
    <source>
        <dbReference type="ARBA" id="ARBA00001933"/>
    </source>
</evidence>
<sequence>MIKENNAKIITDSLPGPKSQVLLQKRNRYVARGVSYSTEIFAEEAKDALIKDIDGNVFVDFAAGIGVINSGHCDNDVVKAIKKQAEKYIHTSFNVCMYEPYVILAERLSNLIPGDSPKKVMFANSGAEAVENAVKIARKYTGKSGVLSLESSFHGRTYMTMTLTSKVKPYKDGFAPFNSDTYKIPNAYCYRCPLGCKYPSCGLACAESFRTMLKSNLSPDMIAVLIAEPVQGEGGFIVPPKEYLQVLQSICNENGIVFVVDEIQTGFSRTGKLFAHEHFDIEPDLVTVSKSIAAGLPLSGVIGKAEIMDTPIPGSLGGTYGGNPVACAAALKVLDKIHDQDLNSKAEHIGSKILNKLNSLKDRYDFVGDVRGLGAMVAIELVKDKSTKEPDKEKVSRIIDYCYRKGVILLNAGIYGNVIRFLPPLVMTDDQLEYGLDILETAFAEA</sequence>
<dbReference type="InterPro" id="IPR050103">
    <property type="entry name" value="Class-III_PLP-dep_AT"/>
</dbReference>
<evidence type="ECO:0000256" key="5">
    <source>
        <dbReference type="ARBA" id="ARBA00012876"/>
    </source>
</evidence>
<dbReference type="InterPro" id="IPR015422">
    <property type="entry name" value="PyrdxlP-dep_Trfase_small"/>
</dbReference>
<dbReference type="GO" id="GO:0009448">
    <property type="term" value="P:gamma-aminobutyric acid metabolic process"/>
    <property type="evidence" value="ECO:0007669"/>
    <property type="project" value="InterPro"/>
</dbReference>
<dbReference type="InterPro" id="IPR049704">
    <property type="entry name" value="Aminotrans_3_PPA_site"/>
</dbReference>
<dbReference type="EMBL" id="MZGV01000003">
    <property type="protein sequence ID" value="OPJ64573.1"/>
    <property type="molecule type" value="Genomic_DNA"/>
</dbReference>
<dbReference type="GO" id="GO:0034386">
    <property type="term" value="F:4-aminobutyrate:2-oxoglutarate transaminase activity"/>
    <property type="evidence" value="ECO:0007669"/>
    <property type="project" value="UniProtKB-EC"/>
</dbReference>
<gene>
    <name evidence="17" type="primary">puuE</name>
    <name evidence="17" type="ORF">CLORY_04400</name>
</gene>
<dbReference type="PANTHER" id="PTHR11986">
    <property type="entry name" value="AMINOTRANSFERASE CLASS III"/>
    <property type="match status" value="1"/>
</dbReference>
<dbReference type="NCBIfam" id="TIGR00700">
    <property type="entry name" value="GABAtrnsam"/>
    <property type="match status" value="1"/>
</dbReference>
<evidence type="ECO:0000256" key="6">
    <source>
        <dbReference type="ARBA" id="ARBA00012912"/>
    </source>
</evidence>
<evidence type="ECO:0000256" key="13">
    <source>
        <dbReference type="ARBA" id="ARBA00031787"/>
    </source>
</evidence>
<evidence type="ECO:0000256" key="7">
    <source>
        <dbReference type="ARBA" id="ARBA00022576"/>
    </source>
</evidence>
<evidence type="ECO:0000313" key="17">
    <source>
        <dbReference type="EMBL" id="OPJ64573.1"/>
    </source>
</evidence>
<evidence type="ECO:0000256" key="9">
    <source>
        <dbReference type="ARBA" id="ARBA00022898"/>
    </source>
</evidence>
<keyword evidence="8 17" id="KW-0808">Transferase</keyword>
<dbReference type="InterPro" id="IPR005814">
    <property type="entry name" value="Aminotrans_3"/>
</dbReference>
<comment type="pathway">
    <text evidence="3">Amino-acid degradation; 4-aminobutanoate degradation.</text>
</comment>
<evidence type="ECO:0000256" key="15">
    <source>
        <dbReference type="ARBA" id="ARBA00050054"/>
    </source>
</evidence>
<dbReference type="GO" id="GO:0042802">
    <property type="term" value="F:identical protein binding"/>
    <property type="evidence" value="ECO:0007669"/>
    <property type="project" value="TreeGrafter"/>
</dbReference>
<dbReference type="EC" id="2.6.1.22" evidence="5"/>
<evidence type="ECO:0000313" key="18">
    <source>
        <dbReference type="Proteomes" id="UP000190080"/>
    </source>
</evidence>
<keyword evidence="18" id="KW-1185">Reference proteome</keyword>
<dbReference type="STRING" id="1450648.CLORY_04400"/>
<dbReference type="OrthoDB" id="9801052at2"/>
<comment type="caution">
    <text evidence="17">The sequence shown here is derived from an EMBL/GenBank/DDBJ whole genome shotgun (WGS) entry which is preliminary data.</text>
</comment>
<dbReference type="RefSeq" id="WP_079421899.1">
    <property type="nucleotide sequence ID" value="NZ_MZGV01000003.1"/>
</dbReference>
<dbReference type="CDD" id="cd00610">
    <property type="entry name" value="OAT_like"/>
    <property type="match status" value="1"/>
</dbReference>
<organism evidence="17 18">
    <name type="scientific">Clostridium oryzae</name>
    <dbReference type="NCBI Taxonomy" id="1450648"/>
    <lineage>
        <taxon>Bacteria</taxon>
        <taxon>Bacillati</taxon>
        <taxon>Bacillota</taxon>
        <taxon>Clostridia</taxon>
        <taxon>Eubacteriales</taxon>
        <taxon>Clostridiaceae</taxon>
        <taxon>Clostridium</taxon>
    </lineage>
</organism>
<dbReference type="GO" id="GO:0030170">
    <property type="term" value="F:pyridoxal phosphate binding"/>
    <property type="evidence" value="ECO:0007669"/>
    <property type="project" value="InterPro"/>
</dbReference>
<evidence type="ECO:0000256" key="16">
    <source>
        <dbReference type="RuleBase" id="RU003560"/>
    </source>
</evidence>
<dbReference type="FunFam" id="3.40.640.10:FF:000013">
    <property type="entry name" value="4-aminobutyrate aminotransferase"/>
    <property type="match status" value="1"/>
</dbReference>
<keyword evidence="7 17" id="KW-0032">Aminotransferase</keyword>
<keyword evidence="9 16" id="KW-0663">Pyridoxal phosphate</keyword>
<name>A0A1V4IXF2_9CLOT</name>
<dbReference type="InterPro" id="IPR004632">
    <property type="entry name" value="4NH2But_aminotransferase_bac"/>
</dbReference>
<comment type="similarity">
    <text evidence="4 16">Belongs to the class-III pyridoxal-phosphate-dependent aminotransferase family.</text>
</comment>
<evidence type="ECO:0000256" key="8">
    <source>
        <dbReference type="ARBA" id="ARBA00022679"/>
    </source>
</evidence>
<reference evidence="17 18" key="1">
    <citation type="submission" date="2017-03" db="EMBL/GenBank/DDBJ databases">
        <title>Genome sequence of Clostridium oryzae DSM 28571.</title>
        <authorList>
            <person name="Poehlein A."/>
            <person name="Daniel R."/>
        </authorList>
    </citation>
    <scope>NUCLEOTIDE SEQUENCE [LARGE SCALE GENOMIC DNA]</scope>
    <source>
        <strain evidence="17 18">DSM 28571</strain>
    </source>
</reference>
<comment type="catalytic activity">
    <reaction evidence="14">
        <text>4-aminobutanoate + 2-oxoglutarate = succinate semialdehyde + L-glutamate</text>
        <dbReference type="Rhea" id="RHEA:23352"/>
        <dbReference type="ChEBI" id="CHEBI:16810"/>
        <dbReference type="ChEBI" id="CHEBI:29985"/>
        <dbReference type="ChEBI" id="CHEBI:57706"/>
        <dbReference type="ChEBI" id="CHEBI:59888"/>
        <dbReference type="EC" id="2.6.1.19"/>
    </reaction>
</comment>
<dbReference type="EC" id="2.6.1.19" evidence="6"/>
<evidence type="ECO:0000256" key="11">
    <source>
        <dbReference type="ARBA" id="ARBA00030204"/>
    </source>
</evidence>
<evidence type="ECO:0000256" key="12">
    <source>
        <dbReference type="ARBA" id="ARBA00030857"/>
    </source>
</evidence>
<accession>A0A1V4IXF2</accession>
<dbReference type="InterPro" id="IPR015421">
    <property type="entry name" value="PyrdxlP-dep_Trfase_major"/>
</dbReference>
<evidence type="ECO:0000256" key="10">
    <source>
        <dbReference type="ARBA" id="ARBA00029760"/>
    </source>
</evidence>
<proteinExistence type="inferred from homology"/>
<evidence type="ECO:0000256" key="14">
    <source>
        <dbReference type="ARBA" id="ARBA00048021"/>
    </source>
</evidence>
<dbReference type="Proteomes" id="UP000190080">
    <property type="component" value="Unassembled WGS sequence"/>
</dbReference>
<comment type="catalytic activity">
    <reaction evidence="1">
        <text>(S)-3-amino-2-methylpropanoate + 2-oxoglutarate = 2-methyl-3-oxopropanoate + L-glutamate</text>
        <dbReference type="Rhea" id="RHEA:13993"/>
        <dbReference type="ChEBI" id="CHEBI:16810"/>
        <dbReference type="ChEBI" id="CHEBI:29985"/>
        <dbReference type="ChEBI" id="CHEBI:57700"/>
        <dbReference type="ChEBI" id="CHEBI:58655"/>
        <dbReference type="EC" id="2.6.1.22"/>
    </reaction>
</comment>
<dbReference type="Pfam" id="PF00202">
    <property type="entry name" value="Aminotran_3"/>
    <property type="match status" value="1"/>
</dbReference>
<dbReference type="PROSITE" id="PS00600">
    <property type="entry name" value="AA_TRANSFER_CLASS_3"/>
    <property type="match status" value="1"/>
</dbReference>
<evidence type="ECO:0000256" key="3">
    <source>
        <dbReference type="ARBA" id="ARBA00005176"/>
    </source>
</evidence>
<dbReference type="InterPro" id="IPR015424">
    <property type="entry name" value="PyrdxlP-dep_Trfase"/>
</dbReference>
<dbReference type="PIRSF" id="PIRSF000521">
    <property type="entry name" value="Transaminase_4ab_Lys_Orn"/>
    <property type="match status" value="1"/>
</dbReference>
<dbReference type="AlphaFoldDB" id="A0A1V4IXF2"/>
<dbReference type="SUPFAM" id="SSF53383">
    <property type="entry name" value="PLP-dependent transferases"/>
    <property type="match status" value="1"/>
</dbReference>
<dbReference type="PANTHER" id="PTHR11986:SF58">
    <property type="entry name" value="LEUCINE_METHIONINE RACEMASE"/>
    <property type="match status" value="1"/>
</dbReference>
<evidence type="ECO:0000256" key="4">
    <source>
        <dbReference type="ARBA" id="ARBA00008954"/>
    </source>
</evidence>
<comment type="cofactor">
    <cofactor evidence="2">
        <name>pyridoxal 5'-phosphate</name>
        <dbReference type="ChEBI" id="CHEBI:597326"/>
    </cofactor>
</comment>
<protein>
    <recommendedName>
        <fullName evidence="12">(S)-3-amino-2-methylpropionate transaminase</fullName>
        <ecNumber evidence="6">2.6.1.19</ecNumber>
        <ecNumber evidence="5">2.6.1.22</ecNumber>
    </recommendedName>
    <alternativeName>
        <fullName evidence="13">GABA aminotransferase</fullName>
    </alternativeName>
    <alternativeName>
        <fullName evidence="11">Gamma-amino-N-butyrate transaminase</fullName>
    </alternativeName>
    <alternativeName>
        <fullName evidence="15">Glutamate:succinic semialdehyde transaminase</fullName>
    </alternativeName>
    <alternativeName>
        <fullName evidence="10">L-AIBAT</fullName>
    </alternativeName>
</protein>
<evidence type="ECO:0000256" key="1">
    <source>
        <dbReference type="ARBA" id="ARBA00001750"/>
    </source>
</evidence>
<dbReference type="GO" id="GO:0047298">
    <property type="term" value="F:(S)-3-amino-2-methylpropionate transaminase activity"/>
    <property type="evidence" value="ECO:0007669"/>
    <property type="project" value="UniProtKB-EC"/>
</dbReference>